<dbReference type="NCBIfam" id="TIGR01752">
    <property type="entry name" value="flav_long"/>
    <property type="match status" value="1"/>
</dbReference>
<dbReference type="GO" id="GO:0009055">
    <property type="term" value="F:electron transfer activity"/>
    <property type="evidence" value="ECO:0007669"/>
    <property type="project" value="UniProtKB-UniRule"/>
</dbReference>
<keyword evidence="6 7" id="KW-0249">Electron transport</keyword>
<dbReference type="InterPro" id="IPR008254">
    <property type="entry name" value="Flavodoxin/NO_synth"/>
</dbReference>
<dbReference type="PANTHER" id="PTHR42809:SF3">
    <property type="entry name" value="FLAVODOXIN 2"/>
    <property type="match status" value="1"/>
</dbReference>
<dbReference type="GO" id="GO:0010181">
    <property type="term" value="F:FMN binding"/>
    <property type="evidence" value="ECO:0007669"/>
    <property type="project" value="UniProtKB-UniRule"/>
</dbReference>
<evidence type="ECO:0000256" key="7">
    <source>
        <dbReference type="PIRNR" id="PIRNR038996"/>
    </source>
</evidence>
<dbReference type="PIRSF" id="PIRSF038996">
    <property type="entry name" value="FldA"/>
    <property type="match status" value="1"/>
</dbReference>
<evidence type="ECO:0000313" key="12">
    <source>
        <dbReference type="Proteomes" id="UP000092871"/>
    </source>
</evidence>
<dbReference type="EMBL" id="FLRB01000004">
    <property type="protein sequence ID" value="SBT19886.1"/>
    <property type="molecule type" value="Genomic_DNA"/>
</dbReference>
<gene>
    <name evidence="9" type="primary">fldA_2</name>
    <name evidence="10" type="synonym">fldA_1</name>
    <name evidence="9" type="ORF">MGA5115_02124</name>
    <name evidence="10" type="ORF">MGA5116_00469</name>
</gene>
<evidence type="ECO:0000256" key="5">
    <source>
        <dbReference type="ARBA" id="ARBA00022643"/>
    </source>
</evidence>
<comment type="similarity">
    <text evidence="2 7">Belongs to the flavodoxin family.</text>
</comment>
<reference evidence="9 12" key="1">
    <citation type="submission" date="2016-06" db="EMBL/GenBank/DDBJ databases">
        <authorList>
            <person name="Kjaerup R.B."/>
            <person name="Dalgaard T.S."/>
            <person name="Juul-Madsen H.R."/>
        </authorList>
    </citation>
    <scope>NUCLEOTIDE SEQUENCE [LARGE SCALE GENOMIC DNA]</scope>
    <source>
        <strain evidence="9 12">CECT 5115</strain>
    </source>
</reference>
<evidence type="ECO:0000313" key="9">
    <source>
        <dbReference type="EMBL" id="SBT18006.1"/>
    </source>
</evidence>
<comment type="function">
    <text evidence="7">Low-potential electron donor to a number of redox enzymes.</text>
</comment>
<evidence type="ECO:0000256" key="4">
    <source>
        <dbReference type="ARBA" id="ARBA00022630"/>
    </source>
</evidence>
<dbReference type="Proteomes" id="UP000092840">
    <property type="component" value="Unassembled WGS sequence"/>
</dbReference>
<keyword evidence="11" id="KW-1185">Reference proteome</keyword>
<dbReference type="PANTHER" id="PTHR42809">
    <property type="entry name" value="FLAVODOXIN 2"/>
    <property type="match status" value="1"/>
</dbReference>
<dbReference type="AlphaFoldDB" id="A0A1C3JSC0"/>
<feature type="domain" description="Flavodoxin-like" evidence="8">
    <location>
        <begin position="7"/>
        <end position="171"/>
    </location>
</feature>
<evidence type="ECO:0000259" key="8">
    <source>
        <dbReference type="PROSITE" id="PS50902"/>
    </source>
</evidence>
<evidence type="ECO:0000256" key="2">
    <source>
        <dbReference type="ARBA" id="ARBA00005267"/>
    </source>
</evidence>
<protein>
    <recommendedName>
        <fullName evidence="7">Flavodoxin</fullName>
    </recommendedName>
</protein>
<dbReference type="OrthoDB" id="359268at2"/>
<evidence type="ECO:0000313" key="10">
    <source>
        <dbReference type="EMBL" id="SBT19886.1"/>
    </source>
</evidence>
<name>A0A1C3JSC0_9GAMM</name>
<dbReference type="PROSITE" id="PS50902">
    <property type="entry name" value="FLAVODOXIN_LIKE"/>
    <property type="match status" value="1"/>
</dbReference>
<organism evidence="9 12">
    <name type="scientific">Marinomonas gallaica</name>
    <dbReference type="NCBI Taxonomy" id="1806667"/>
    <lineage>
        <taxon>Bacteria</taxon>
        <taxon>Pseudomonadati</taxon>
        <taxon>Pseudomonadota</taxon>
        <taxon>Gammaproteobacteria</taxon>
        <taxon>Oceanospirillales</taxon>
        <taxon>Oceanospirillaceae</taxon>
        <taxon>Marinomonas</taxon>
    </lineage>
</organism>
<keyword evidence="3 7" id="KW-0813">Transport</keyword>
<dbReference type="InterPro" id="IPR029039">
    <property type="entry name" value="Flavoprotein-like_sf"/>
</dbReference>
<keyword evidence="5 7" id="KW-0288">FMN</keyword>
<reference evidence="10 11" key="2">
    <citation type="submission" date="2016-06" db="EMBL/GenBank/DDBJ databases">
        <authorList>
            <person name="Rodrigo-Torres L."/>
            <person name="Arahal D.R."/>
        </authorList>
    </citation>
    <scope>NUCLEOTIDE SEQUENCE [LARGE SCALE GENOMIC DNA]</scope>
    <source>
        <strain evidence="10 11">CECT 5116</strain>
    </source>
</reference>
<dbReference type="Proteomes" id="UP000092871">
    <property type="component" value="Unassembled WGS sequence"/>
</dbReference>
<sequence>MSTTSTIGLFYGTDTSNTEMVGQKIQQQFSELDQLVELHDIKDSDINTLLDYDFLILGIPTWDFGGIQSDWEDVGDALSELDLSGKVIALYGLGDQFGYGDYFVDAIGWLHEKLANTGATFIGQWSTEGYDFEASRGANADKTEFVGLAIDEDQQFDLTDQRVEQWVIQLYAEQALAAA</sequence>
<evidence type="ECO:0000256" key="1">
    <source>
        <dbReference type="ARBA" id="ARBA00001917"/>
    </source>
</evidence>
<evidence type="ECO:0000256" key="6">
    <source>
        <dbReference type="ARBA" id="ARBA00022982"/>
    </source>
</evidence>
<dbReference type="Gene3D" id="3.40.50.360">
    <property type="match status" value="1"/>
</dbReference>
<dbReference type="NCBIfam" id="NF006739">
    <property type="entry name" value="PRK09267.1-5"/>
    <property type="match status" value="1"/>
</dbReference>
<proteinExistence type="inferred from homology"/>
<accession>A0A1C3JSC0</accession>
<dbReference type="SUPFAM" id="SSF52218">
    <property type="entry name" value="Flavoproteins"/>
    <property type="match status" value="1"/>
</dbReference>
<dbReference type="EMBL" id="FLRA01000016">
    <property type="protein sequence ID" value="SBT18006.1"/>
    <property type="molecule type" value="Genomic_DNA"/>
</dbReference>
<dbReference type="Pfam" id="PF00258">
    <property type="entry name" value="Flavodoxin_1"/>
    <property type="match status" value="1"/>
</dbReference>
<keyword evidence="4 7" id="KW-0285">Flavoprotein</keyword>
<dbReference type="RefSeq" id="WP_067036109.1">
    <property type="nucleotide sequence ID" value="NZ_CP187511.1"/>
</dbReference>
<evidence type="ECO:0000256" key="3">
    <source>
        <dbReference type="ARBA" id="ARBA00022448"/>
    </source>
</evidence>
<dbReference type="InterPro" id="IPR050619">
    <property type="entry name" value="Flavodoxin"/>
</dbReference>
<dbReference type="NCBIfam" id="NF009023">
    <property type="entry name" value="PRK12359.1"/>
    <property type="match status" value="1"/>
</dbReference>
<dbReference type="InterPro" id="IPR010086">
    <property type="entry name" value="Flavodoxin_lc"/>
</dbReference>
<comment type="cofactor">
    <cofactor evidence="1 7">
        <name>FMN</name>
        <dbReference type="ChEBI" id="CHEBI:58210"/>
    </cofactor>
</comment>
<evidence type="ECO:0000313" key="11">
    <source>
        <dbReference type="Proteomes" id="UP000092840"/>
    </source>
</evidence>